<name>A0AAE8MMZ7_9PEZI</name>
<dbReference type="EMBL" id="ONZQ02000001">
    <property type="protein sequence ID" value="SPN96481.1"/>
    <property type="molecule type" value="Genomic_DNA"/>
</dbReference>
<dbReference type="InterPro" id="IPR002220">
    <property type="entry name" value="DapA-like"/>
</dbReference>
<evidence type="ECO:0000313" key="3">
    <source>
        <dbReference type="Proteomes" id="UP001187682"/>
    </source>
</evidence>
<dbReference type="CDD" id="cd00408">
    <property type="entry name" value="DHDPS-like"/>
    <property type="match status" value="1"/>
</dbReference>
<dbReference type="PRINTS" id="PR00146">
    <property type="entry name" value="DHPICSNTHASE"/>
</dbReference>
<reference evidence="2" key="1">
    <citation type="submission" date="2018-03" db="EMBL/GenBank/DDBJ databases">
        <authorList>
            <person name="Guldener U."/>
        </authorList>
    </citation>
    <scope>NUCLEOTIDE SEQUENCE</scope>
</reference>
<dbReference type="PANTHER" id="PTHR12128">
    <property type="entry name" value="DIHYDRODIPICOLINATE SYNTHASE"/>
    <property type="match status" value="1"/>
</dbReference>
<gene>
    <name evidence="2" type="ORF">DNG_00009</name>
</gene>
<sequence length="320" mass="34190">MTASNKAYPPGIHAPTVTFFLPDGDRQEIDWATQDTHLEFLVKAGVHGIVVAGSSGESCALSLAERGQLVKHTRDAAKANGRPDLAITIGCLGGSTRDILDQAVCGYENGADFALVLIPSVFHWSMTQKAIVDFFLDIADRSPIPIIIYNFPNLVRGLDVNQDMMETLAAHPNMAGVKLTCGNISKMTRVAALHSPSEFAAVSGQSDLIVSALAGGGSGTISGVVNLFPRVLIEIYNLYNAGKLAEAIALQKQVSGPEWGIGSSDVSGMKWIIAKERGYPLTSANCRKPFPLFDSVEKQERVIKYVAPLLPVEAALAARE</sequence>
<proteinExistence type="predicted"/>
<protein>
    <submittedName>
        <fullName evidence="2">Related to dihydrodipicolinate synthase</fullName>
    </submittedName>
</protein>
<comment type="caution">
    <text evidence="2">The sequence shown here is derived from an EMBL/GenBank/DDBJ whole genome shotgun (WGS) entry which is preliminary data.</text>
</comment>
<dbReference type="AlphaFoldDB" id="A0AAE8MMZ7"/>
<keyword evidence="1" id="KW-0456">Lyase</keyword>
<dbReference type="InterPro" id="IPR013785">
    <property type="entry name" value="Aldolase_TIM"/>
</dbReference>
<dbReference type="Gene3D" id="3.20.20.70">
    <property type="entry name" value="Aldolase class I"/>
    <property type="match status" value="1"/>
</dbReference>
<dbReference type="GO" id="GO:0008840">
    <property type="term" value="F:4-hydroxy-tetrahydrodipicolinate synthase activity"/>
    <property type="evidence" value="ECO:0007669"/>
    <property type="project" value="TreeGrafter"/>
</dbReference>
<organism evidence="2 3">
    <name type="scientific">Cephalotrichum gorgonifer</name>
    <dbReference type="NCBI Taxonomy" id="2041049"/>
    <lineage>
        <taxon>Eukaryota</taxon>
        <taxon>Fungi</taxon>
        <taxon>Dikarya</taxon>
        <taxon>Ascomycota</taxon>
        <taxon>Pezizomycotina</taxon>
        <taxon>Sordariomycetes</taxon>
        <taxon>Hypocreomycetidae</taxon>
        <taxon>Microascales</taxon>
        <taxon>Microascaceae</taxon>
        <taxon>Cephalotrichum</taxon>
    </lineage>
</organism>
<evidence type="ECO:0000313" key="2">
    <source>
        <dbReference type="EMBL" id="SPN96481.1"/>
    </source>
</evidence>
<dbReference type="PANTHER" id="PTHR12128:SF66">
    <property type="entry name" value="4-HYDROXY-2-OXOGLUTARATE ALDOLASE, MITOCHONDRIAL"/>
    <property type="match status" value="1"/>
</dbReference>
<dbReference type="SMART" id="SM01130">
    <property type="entry name" value="DHDPS"/>
    <property type="match status" value="1"/>
</dbReference>
<keyword evidence="3" id="KW-1185">Reference proteome</keyword>
<accession>A0AAE8MMZ7</accession>
<dbReference type="Pfam" id="PF00701">
    <property type="entry name" value="DHDPS"/>
    <property type="match status" value="1"/>
</dbReference>
<evidence type="ECO:0000256" key="1">
    <source>
        <dbReference type="ARBA" id="ARBA00023239"/>
    </source>
</evidence>
<dbReference type="SUPFAM" id="SSF51569">
    <property type="entry name" value="Aldolase"/>
    <property type="match status" value="1"/>
</dbReference>
<dbReference type="Proteomes" id="UP001187682">
    <property type="component" value="Unassembled WGS sequence"/>
</dbReference>